<evidence type="ECO:0000256" key="4">
    <source>
        <dbReference type="ARBA" id="ARBA00012093"/>
    </source>
</evidence>
<reference evidence="13 14" key="1">
    <citation type="submission" date="2019-02" db="EMBL/GenBank/DDBJ databases">
        <title>Deep-cultivation of Planctomycetes and their phenomic and genomic characterization uncovers novel biology.</title>
        <authorList>
            <person name="Wiegand S."/>
            <person name="Jogler M."/>
            <person name="Boedeker C."/>
            <person name="Pinto D."/>
            <person name="Vollmers J."/>
            <person name="Rivas-Marin E."/>
            <person name="Kohn T."/>
            <person name="Peeters S.H."/>
            <person name="Heuer A."/>
            <person name="Rast P."/>
            <person name="Oberbeckmann S."/>
            <person name="Bunk B."/>
            <person name="Jeske O."/>
            <person name="Meyerdierks A."/>
            <person name="Storesund J.E."/>
            <person name="Kallscheuer N."/>
            <person name="Luecker S."/>
            <person name="Lage O.M."/>
            <person name="Pohl T."/>
            <person name="Merkel B.J."/>
            <person name="Hornburger P."/>
            <person name="Mueller R.-W."/>
            <person name="Bruemmer F."/>
            <person name="Labrenz M."/>
            <person name="Spormann A.M."/>
            <person name="Op Den Camp H."/>
            <person name="Overmann J."/>
            <person name="Amann R."/>
            <person name="Jetten M.S.M."/>
            <person name="Mascher T."/>
            <person name="Medema M.H."/>
            <person name="Devos D.P."/>
            <person name="Kaster A.-K."/>
            <person name="Ovreas L."/>
            <person name="Rohde M."/>
            <person name="Galperin M.Y."/>
            <person name="Jogler C."/>
        </authorList>
    </citation>
    <scope>NUCLEOTIDE SEQUENCE [LARGE SCALE GENOMIC DNA]</scope>
    <source>
        <strain evidence="13 14">Poly41</strain>
    </source>
</reference>
<dbReference type="PANTHER" id="PTHR30182:SF1">
    <property type="entry name" value="L-SERINE DEHYDRATASE 1"/>
    <property type="match status" value="1"/>
</dbReference>
<dbReference type="PANTHER" id="PTHR30182">
    <property type="entry name" value="L-SERINE DEHYDRATASE"/>
    <property type="match status" value="1"/>
</dbReference>
<evidence type="ECO:0000256" key="3">
    <source>
        <dbReference type="ARBA" id="ARBA00008636"/>
    </source>
</evidence>
<dbReference type="SUPFAM" id="SSF143548">
    <property type="entry name" value="Serine metabolism enzymes domain"/>
    <property type="match status" value="1"/>
</dbReference>
<evidence type="ECO:0000256" key="11">
    <source>
        <dbReference type="ARBA" id="ARBA00049406"/>
    </source>
</evidence>
<dbReference type="Pfam" id="PF03313">
    <property type="entry name" value="SDH_alpha"/>
    <property type="match status" value="1"/>
</dbReference>
<feature type="domain" description="Serine dehydratase-like alpha subunit" evidence="12">
    <location>
        <begin position="222"/>
        <end position="475"/>
    </location>
</feature>
<keyword evidence="9" id="KW-0411">Iron-sulfur</keyword>
<dbReference type="GO" id="GO:0006094">
    <property type="term" value="P:gluconeogenesis"/>
    <property type="evidence" value="ECO:0007669"/>
    <property type="project" value="UniProtKB-KW"/>
</dbReference>
<dbReference type="EMBL" id="SJPV01000006">
    <property type="protein sequence ID" value="TWU35907.1"/>
    <property type="molecule type" value="Genomic_DNA"/>
</dbReference>
<evidence type="ECO:0000256" key="1">
    <source>
        <dbReference type="ARBA" id="ARBA00001966"/>
    </source>
</evidence>
<evidence type="ECO:0000256" key="6">
    <source>
        <dbReference type="ARBA" id="ARBA00022485"/>
    </source>
</evidence>
<evidence type="ECO:0000256" key="8">
    <source>
        <dbReference type="ARBA" id="ARBA00023004"/>
    </source>
</evidence>
<dbReference type="RefSeq" id="WP_231615730.1">
    <property type="nucleotide sequence ID" value="NZ_SJPV01000006.1"/>
</dbReference>
<dbReference type="GO" id="GO:0003941">
    <property type="term" value="F:L-serine ammonia-lyase activity"/>
    <property type="evidence" value="ECO:0007669"/>
    <property type="project" value="UniProtKB-EC"/>
</dbReference>
<keyword evidence="10 13" id="KW-0456">Lyase</keyword>
<dbReference type="GO" id="GO:0051539">
    <property type="term" value="F:4 iron, 4 sulfur cluster binding"/>
    <property type="evidence" value="ECO:0007669"/>
    <property type="project" value="UniProtKB-KW"/>
</dbReference>
<evidence type="ECO:0000256" key="7">
    <source>
        <dbReference type="ARBA" id="ARBA00022723"/>
    </source>
</evidence>
<sequence>MPSTLPASIFNDVLGPIMRGPSSSHSAASVRIARLARDLAGGHVDHALIEFDPNGSLATTHASQGSDLGLFAGLLGWEADDPRLPEGHKALVEQGVEVEIVVRAIGATHPNTYRLTVTNRELGATHVLEADSLGGGMIVVHRIDALDVELFGDQIAHVFGGADGALRVQIGKGVALERQGNELWERRLNRVLPVPTPSGLRLPFSSVAAMTAQADPTQRPLSAWALEYECARGGLDESEVLSQMSKIRDVMRGSIDAGLNGTDWGDRILGNQSAGFRSAWDQGQLLDGGMLNRMVLYVTALMEAKSAMEVIVAAPTAGSCGLFAGTCLAAADALSLDDGPTLRSMLSGGLIGVFVALRSSFAAEVGGCQAETGAGSAMAAATLVEMMGGNAAQSLSAASLALQNVLGLVCDPVANRVEAPCLGRNVSGASNALVSANMALAGYDALIPFDEVLDAHRQISQSMPRELRCTALGGLSITPTSKALEQRLCGGCDS</sequence>
<keyword evidence="5" id="KW-0312">Gluconeogenesis</keyword>
<keyword evidence="7" id="KW-0479">Metal-binding</keyword>
<evidence type="ECO:0000256" key="9">
    <source>
        <dbReference type="ARBA" id="ARBA00023014"/>
    </source>
</evidence>
<dbReference type="InterPro" id="IPR051318">
    <property type="entry name" value="Fe-S_L-Ser"/>
</dbReference>
<keyword evidence="14" id="KW-1185">Reference proteome</keyword>
<comment type="pathway">
    <text evidence="2">Carbohydrate biosynthesis; gluconeogenesis.</text>
</comment>
<protein>
    <recommendedName>
        <fullName evidence="4">L-serine ammonia-lyase</fullName>
        <ecNumber evidence="4">4.3.1.17</ecNumber>
    </recommendedName>
</protein>
<comment type="similarity">
    <text evidence="3">Belongs to the iron-sulfur dependent L-serine dehydratase family.</text>
</comment>
<organism evidence="13 14">
    <name type="scientific">Novipirellula artificiosorum</name>
    <dbReference type="NCBI Taxonomy" id="2528016"/>
    <lineage>
        <taxon>Bacteria</taxon>
        <taxon>Pseudomonadati</taxon>
        <taxon>Planctomycetota</taxon>
        <taxon>Planctomycetia</taxon>
        <taxon>Pirellulales</taxon>
        <taxon>Pirellulaceae</taxon>
        <taxon>Novipirellula</taxon>
    </lineage>
</organism>
<dbReference type="Proteomes" id="UP000319143">
    <property type="component" value="Unassembled WGS sequence"/>
</dbReference>
<evidence type="ECO:0000259" key="12">
    <source>
        <dbReference type="Pfam" id="PF03313"/>
    </source>
</evidence>
<dbReference type="InterPro" id="IPR029009">
    <property type="entry name" value="ASB_dom_sf"/>
</dbReference>
<dbReference type="EC" id="4.3.1.17" evidence="4"/>
<gene>
    <name evidence="13" type="primary">sdhA</name>
    <name evidence="13" type="ORF">Poly41_36590</name>
</gene>
<evidence type="ECO:0000256" key="5">
    <source>
        <dbReference type="ARBA" id="ARBA00022432"/>
    </source>
</evidence>
<dbReference type="GO" id="GO:0046872">
    <property type="term" value="F:metal ion binding"/>
    <property type="evidence" value="ECO:0007669"/>
    <property type="project" value="UniProtKB-KW"/>
</dbReference>
<dbReference type="Gene3D" id="3.30.1330.90">
    <property type="entry name" value="D-3-phosphoglycerate dehydrogenase, domain 3"/>
    <property type="match status" value="1"/>
</dbReference>
<dbReference type="InterPro" id="IPR005130">
    <property type="entry name" value="Ser_deHydtase-like_asu"/>
</dbReference>
<evidence type="ECO:0000313" key="13">
    <source>
        <dbReference type="EMBL" id="TWU35907.1"/>
    </source>
</evidence>
<dbReference type="AlphaFoldDB" id="A0A5C6DJ31"/>
<evidence type="ECO:0000256" key="2">
    <source>
        <dbReference type="ARBA" id="ARBA00004742"/>
    </source>
</evidence>
<comment type="caution">
    <text evidence="13">The sequence shown here is derived from an EMBL/GenBank/DDBJ whole genome shotgun (WGS) entry which is preliminary data.</text>
</comment>
<keyword evidence="6" id="KW-0004">4Fe-4S</keyword>
<name>A0A5C6DJ31_9BACT</name>
<keyword evidence="8" id="KW-0408">Iron</keyword>
<evidence type="ECO:0000313" key="14">
    <source>
        <dbReference type="Proteomes" id="UP000319143"/>
    </source>
</evidence>
<accession>A0A5C6DJ31</accession>
<comment type="catalytic activity">
    <reaction evidence="11">
        <text>L-serine = pyruvate + NH4(+)</text>
        <dbReference type="Rhea" id="RHEA:19169"/>
        <dbReference type="ChEBI" id="CHEBI:15361"/>
        <dbReference type="ChEBI" id="CHEBI:28938"/>
        <dbReference type="ChEBI" id="CHEBI:33384"/>
        <dbReference type="EC" id="4.3.1.17"/>
    </reaction>
</comment>
<comment type="cofactor">
    <cofactor evidence="1">
        <name>[4Fe-4S] cluster</name>
        <dbReference type="ChEBI" id="CHEBI:49883"/>
    </cofactor>
</comment>
<evidence type="ECO:0000256" key="10">
    <source>
        <dbReference type="ARBA" id="ARBA00023239"/>
    </source>
</evidence>
<proteinExistence type="inferred from homology"/>